<dbReference type="PANTHER" id="PTHR30158">
    <property type="entry name" value="ACRA/E-RELATED COMPONENT OF DRUG EFFLUX TRANSPORTER"/>
    <property type="match status" value="1"/>
</dbReference>
<dbReference type="InterPro" id="IPR058624">
    <property type="entry name" value="MdtA-like_HH"/>
</dbReference>
<feature type="domain" description="Multidrug resistance protein MdtA-like C-terminal permuted SH3" evidence="6">
    <location>
        <begin position="310"/>
        <end position="371"/>
    </location>
</feature>
<dbReference type="EMBL" id="CZQE01000380">
    <property type="protein sequence ID" value="CUS46587.1"/>
    <property type="molecule type" value="Genomic_DNA"/>
</dbReference>
<feature type="region of interest" description="Disordered" evidence="2">
    <location>
        <begin position="29"/>
        <end position="48"/>
    </location>
</feature>
<dbReference type="Gene3D" id="1.10.287.470">
    <property type="entry name" value="Helix hairpin bin"/>
    <property type="match status" value="1"/>
</dbReference>
<organism evidence="7">
    <name type="scientific">hydrothermal vent metagenome</name>
    <dbReference type="NCBI Taxonomy" id="652676"/>
    <lineage>
        <taxon>unclassified sequences</taxon>
        <taxon>metagenomes</taxon>
        <taxon>ecological metagenomes</taxon>
    </lineage>
</organism>
<gene>
    <name evidence="7" type="ORF">MGWOODY_Smn2404</name>
</gene>
<proteinExistence type="predicted"/>
<name>A0A160TQ36_9ZZZZ</name>
<dbReference type="InterPro" id="IPR058625">
    <property type="entry name" value="MdtA-like_BSH"/>
</dbReference>
<dbReference type="AlphaFoldDB" id="A0A160TQ36"/>
<dbReference type="InterPro" id="IPR058626">
    <property type="entry name" value="MdtA-like_b-barrel"/>
</dbReference>
<dbReference type="PANTHER" id="PTHR30158:SF3">
    <property type="entry name" value="MULTIDRUG EFFLUX PUMP SUBUNIT ACRA-RELATED"/>
    <property type="match status" value="1"/>
</dbReference>
<reference evidence="7" key="1">
    <citation type="submission" date="2015-10" db="EMBL/GenBank/DDBJ databases">
        <authorList>
            <person name="Gilbert D.G."/>
        </authorList>
    </citation>
    <scope>NUCLEOTIDE SEQUENCE</scope>
</reference>
<evidence type="ECO:0000259" key="6">
    <source>
        <dbReference type="Pfam" id="PF25967"/>
    </source>
</evidence>
<evidence type="ECO:0000259" key="3">
    <source>
        <dbReference type="Pfam" id="PF25876"/>
    </source>
</evidence>
<dbReference type="Pfam" id="PF25967">
    <property type="entry name" value="RND-MFP_C"/>
    <property type="match status" value="1"/>
</dbReference>
<dbReference type="Pfam" id="PF25876">
    <property type="entry name" value="HH_MFP_RND"/>
    <property type="match status" value="1"/>
</dbReference>
<dbReference type="PROSITE" id="PS51257">
    <property type="entry name" value="PROKAR_LIPOPROTEIN"/>
    <property type="match status" value="1"/>
</dbReference>
<feature type="domain" description="Multidrug resistance protein MdtA-like alpha-helical hairpin" evidence="3">
    <location>
        <begin position="113"/>
        <end position="182"/>
    </location>
</feature>
<feature type="domain" description="Multidrug resistance protein MdtA-like beta-barrel" evidence="5">
    <location>
        <begin position="219"/>
        <end position="303"/>
    </location>
</feature>
<dbReference type="Gene3D" id="2.40.30.170">
    <property type="match status" value="1"/>
</dbReference>
<accession>A0A160TQ36</accession>
<protein>
    <submittedName>
        <fullName evidence="7">Membrane fusion protein of RND family multidrug efflux pump</fullName>
    </submittedName>
</protein>
<evidence type="ECO:0000256" key="1">
    <source>
        <dbReference type="ARBA" id="ARBA00004196"/>
    </source>
</evidence>
<dbReference type="Pfam" id="PF25917">
    <property type="entry name" value="BSH_RND"/>
    <property type="match status" value="1"/>
</dbReference>
<dbReference type="InterPro" id="IPR058627">
    <property type="entry name" value="MdtA-like_C"/>
</dbReference>
<dbReference type="Pfam" id="PF25944">
    <property type="entry name" value="Beta-barrel_RND"/>
    <property type="match status" value="1"/>
</dbReference>
<dbReference type="NCBIfam" id="TIGR01730">
    <property type="entry name" value="RND_mfp"/>
    <property type="match status" value="1"/>
</dbReference>
<evidence type="ECO:0000256" key="2">
    <source>
        <dbReference type="SAM" id="MobiDB-lite"/>
    </source>
</evidence>
<sequence>MTVRSPDPARISTTLALLTALALLSGCGKSDTAKQGGGRRGPQGPPQVGYVVIKPTSVPITTELAGRTTAFESSEVRPQVSGVIHRRFFTEGSLVKQGQPLYQIDPSLYRAATNQAQANLASAMATAEASRIRAERYKPLADIEAVAKQDYTDAAAQARQTQAAVAQNRAALDTARINLRFTTVPAPITGRIGRSLYTVGALVTTNQTDPLTTIQRLDPMYVDIQRSTAELLALRRELATGGQTPANADVRLKLEDGSDYGYTGTVEFSEVVVSQTTGTVTIRARFPNPQGLLLPGMFVRASFAQSISNNAFLIPQPAVSRDPKGNATVFVVGPDNKAIQRKVTATQAIGTNWVVTSGLNAGDKVIVQGVGKTIPNQVVRPVPAGQPEHIGAPQGKGESRGAGQGTPTGKKPG</sequence>
<dbReference type="FunFam" id="2.40.420.20:FF:000001">
    <property type="entry name" value="Efflux RND transporter periplasmic adaptor subunit"/>
    <property type="match status" value="1"/>
</dbReference>
<dbReference type="Gene3D" id="2.40.50.100">
    <property type="match status" value="1"/>
</dbReference>
<evidence type="ECO:0000313" key="7">
    <source>
        <dbReference type="EMBL" id="CUS46587.1"/>
    </source>
</evidence>
<dbReference type="Gene3D" id="2.40.420.20">
    <property type="match status" value="1"/>
</dbReference>
<dbReference type="InterPro" id="IPR006143">
    <property type="entry name" value="RND_pump_MFP"/>
</dbReference>
<evidence type="ECO:0000259" key="4">
    <source>
        <dbReference type="Pfam" id="PF25917"/>
    </source>
</evidence>
<dbReference type="GO" id="GO:0022857">
    <property type="term" value="F:transmembrane transporter activity"/>
    <property type="evidence" value="ECO:0007669"/>
    <property type="project" value="InterPro"/>
</dbReference>
<dbReference type="GO" id="GO:0005886">
    <property type="term" value="C:plasma membrane"/>
    <property type="evidence" value="ECO:0007669"/>
    <property type="project" value="UniProtKB-SubCell"/>
</dbReference>
<feature type="domain" description="Multidrug resistance protein MdtA-like barrel-sandwich hybrid" evidence="4">
    <location>
        <begin position="74"/>
        <end position="215"/>
    </location>
</feature>
<comment type="subcellular location">
    <subcellularLocation>
        <location evidence="1">Cell envelope</location>
    </subcellularLocation>
</comment>
<feature type="region of interest" description="Disordered" evidence="2">
    <location>
        <begin position="377"/>
        <end position="413"/>
    </location>
</feature>
<dbReference type="SUPFAM" id="SSF111369">
    <property type="entry name" value="HlyD-like secretion proteins"/>
    <property type="match status" value="1"/>
</dbReference>
<dbReference type="GO" id="GO:0046677">
    <property type="term" value="P:response to antibiotic"/>
    <property type="evidence" value="ECO:0007669"/>
    <property type="project" value="TreeGrafter"/>
</dbReference>
<evidence type="ECO:0000259" key="5">
    <source>
        <dbReference type="Pfam" id="PF25944"/>
    </source>
</evidence>